<dbReference type="InterPro" id="IPR015955">
    <property type="entry name" value="Lactate_DH/Glyco_Ohase_4_C"/>
</dbReference>
<feature type="domain" description="Lactate/malate dehydrogenase C-terminal" evidence="11">
    <location>
        <begin position="170"/>
        <end position="334"/>
    </location>
</feature>
<evidence type="ECO:0000256" key="1">
    <source>
        <dbReference type="ARBA" id="ARBA00004843"/>
    </source>
</evidence>
<evidence type="ECO:0000259" key="10">
    <source>
        <dbReference type="Pfam" id="PF00056"/>
    </source>
</evidence>
<evidence type="ECO:0000256" key="9">
    <source>
        <dbReference type="RuleBase" id="RU000496"/>
    </source>
</evidence>
<evidence type="ECO:0000256" key="2">
    <source>
        <dbReference type="ARBA" id="ARBA00006054"/>
    </source>
</evidence>
<dbReference type="EC" id="1.1.1.27" evidence="3 9"/>
<evidence type="ECO:0000256" key="4">
    <source>
        <dbReference type="ARBA" id="ARBA00023002"/>
    </source>
</evidence>
<dbReference type="OrthoDB" id="5405561at2759"/>
<comment type="catalytic activity">
    <reaction evidence="6 9">
        <text>(S)-lactate + NAD(+) = pyruvate + NADH + H(+)</text>
        <dbReference type="Rhea" id="RHEA:23444"/>
        <dbReference type="ChEBI" id="CHEBI:15361"/>
        <dbReference type="ChEBI" id="CHEBI:15378"/>
        <dbReference type="ChEBI" id="CHEBI:16651"/>
        <dbReference type="ChEBI" id="CHEBI:57540"/>
        <dbReference type="ChEBI" id="CHEBI:57945"/>
        <dbReference type="EC" id="1.1.1.27"/>
    </reaction>
</comment>
<dbReference type="Pfam" id="PF00056">
    <property type="entry name" value="Ldh_1_N"/>
    <property type="match status" value="1"/>
</dbReference>
<dbReference type="SUPFAM" id="SSF51735">
    <property type="entry name" value="NAD(P)-binding Rossmann-fold domains"/>
    <property type="match status" value="1"/>
</dbReference>
<dbReference type="HAMAP" id="MF_00488">
    <property type="entry name" value="Lactate_dehydrog"/>
    <property type="match status" value="1"/>
</dbReference>
<dbReference type="PRINTS" id="PR00086">
    <property type="entry name" value="LLDHDRGNASE"/>
</dbReference>
<dbReference type="UniPathway" id="UPA00554">
    <property type="reaction ID" value="UER00611"/>
</dbReference>
<dbReference type="GO" id="GO:0006089">
    <property type="term" value="P:lactate metabolic process"/>
    <property type="evidence" value="ECO:0007669"/>
    <property type="project" value="TreeGrafter"/>
</dbReference>
<dbReference type="Pfam" id="PF02866">
    <property type="entry name" value="Ldh_1_C"/>
    <property type="match status" value="1"/>
</dbReference>
<dbReference type="CDD" id="cd05293">
    <property type="entry name" value="LDH_1"/>
    <property type="match status" value="1"/>
</dbReference>
<dbReference type="AlphaFoldDB" id="A0A7I8VTQ5"/>
<evidence type="ECO:0000256" key="8">
    <source>
        <dbReference type="PIRSR" id="PIRSR000102-3"/>
    </source>
</evidence>
<keyword evidence="13" id="KW-1185">Reference proteome</keyword>
<gene>
    <name evidence="12" type="ORF">DGYR_LOCUS6440</name>
</gene>
<evidence type="ECO:0000313" key="12">
    <source>
        <dbReference type="EMBL" id="CAD5117984.1"/>
    </source>
</evidence>
<reference evidence="12 13" key="1">
    <citation type="submission" date="2020-08" db="EMBL/GenBank/DDBJ databases">
        <authorList>
            <person name="Hejnol A."/>
        </authorList>
    </citation>
    <scope>NUCLEOTIDE SEQUENCE [LARGE SCALE GENOMIC DNA]</scope>
</reference>
<feature type="active site" description="Proton acceptor" evidence="7">
    <location>
        <position position="200"/>
    </location>
</feature>
<sequence>MTSVNPEKTRKELMLKASEIHSTPHAKVTVVGLGAVGMAGTYGMMIQGVASELVLIEAEHMTDKLEGEVMDLQHGMTFCRNVNIVGGSDYSKTAGSKVCVVTAGLRQKEGQTRLELIQGNAQLFKKIIPELVKYSPDCTLIIVSNPVDVLTWLAWKISKLPWQRVIGTGTMLDSSRFRYYVSDKLGVSPNSVHGYIIGEHGDSSVPVWSGLNVGGTRIVEANPDIGTEKDDENWNLIHKDVVESAGTIIKKKGYTSWAIGTTISHLVHNILKNTHSVLPLSINVKGLYGIKEDMFLSNPCVIGENGIEQIFKLRLNAEEQSKLQKSADAIGEVMKGVKL</sequence>
<accession>A0A7I8VTQ5</accession>
<dbReference type="NCBIfam" id="TIGR01771">
    <property type="entry name" value="L-LDH-NAD"/>
    <property type="match status" value="1"/>
</dbReference>
<protein>
    <recommendedName>
        <fullName evidence="3 9">L-lactate dehydrogenase</fullName>
        <ecNumber evidence="3 9">1.1.1.27</ecNumber>
    </recommendedName>
</protein>
<proteinExistence type="inferred from homology"/>
<dbReference type="GO" id="GO:0004459">
    <property type="term" value="F:L-lactate dehydrogenase (NAD+) activity"/>
    <property type="evidence" value="ECO:0007669"/>
    <property type="project" value="UniProtKB-EC"/>
</dbReference>
<dbReference type="PIRSF" id="PIRSF000102">
    <property type="entry name" value="Lac_mal_DH"/>
    <property type="match status" value="1"/>
</dbReference>
<dbReference type="PANTHER" id="PTHR43128:SF16">
    <property type="entry name" value="L-LACTATE DEHYDROGENASE"/>
    <property type="match status" value="1"/>
</dbReference>
<comment type="caution">
    <text evidence="12">The sequence shown here is derived from an EMBL/GenBank/DDBJ whole genome shotgun (WGS) entry which is preliminary data.</text>
</comment>
<feature type="binding site" evidence="8">
    <location>
        <position position="120"/>
    </location>
    <ligand>
        <name>NAD(+)</name>
        <dbReference type="ChEBI" id="CHEBI:57540"/>
    </ligand>
</feature>
<dbReference type="InterPro" id="IPR036291">
    <property type="entry name" value="NAD(P)-bd_dom_sf"/>
</dbReference>
<dbReference type="EMBL" id="CAJFCJ010000007">
    <property type="protein sequence ID" value="CAD5117984.1"/>
    <property type="molecule type" value="Genomic_DNA"/>
</dbReference>
<comment type="pathway">
    <text evidence="1 9">Fermentation; pyruvate fermentation to lactate; (S)-lactate from pyruvate: step 1/1.</text>
</comment>
<feature type="binding site" evidence="8">
    <location>
        <begin position="32"/>
        <end position="37"/>
    </location>
    <ligand>
        <name>NAD(+)</name>
        <dbReference type="ChEBI" id="CHEBI:57540"/>
    </ligand>
</feature>
<dbReference type="Gene3D" id="3.40.50.720">
    <property type="entry name" value="NAD(P)-binding Rossmann-like Domain"/>
    <property type="match status" value="1"/>
</dbReference>
<dbReference type="SUPFAM" id="SSF56327">
    <property type="entry name" value="LDH C-terminal domain-like"/>
    <property type="match status" value="1"/>
</dbReference>
<dbReference type="Proteomes" id="UP000549394">
    <property type="component" value="Unassembled WGS sequence"/>
</dbReference>
<keyword evidence="4 9" id="KW-0560">Oxidoreductase</keyword>
<dbReference type="Gene3D" id="3.90.110.10">
    <property type="entry name" value="Lactate dehydrogenase/glycoside hydrolase, family 4, C-terminal"/>
    <property type="match status" value="1"/>
</dbReference>
<evidence type="ECO:0000256" key="3">
    <source>
        <dbReference type="ARBA" id="ARBA00012967"/>
    </source>
</evidence>
<feature type="binding site" evidence="8">
    <location>
        <begin position="143"/>
        <end position="145"/>
    </location>
    <ligand>
        <name>NAD(+)</name>
        <dbReference type="ChEBI" id="CHEBI:57540"/>
    </ligand>
</feature>
<evidence type="ECO:0000259" key="11">
    <source>
        <dbReference type="Pfam" id="PF02866"/>
    </source>
</evidence>
<dbReference type="InterPro" id="IPR022383">
    <property type="entry name" value="Lactate/malate_DH_C"/>
</dbReference>
<dbReference type="PANTHER" id="PTHR43128">
    <property type="entry name" value="L-2-HYDROXYCARBOXYLATE DEHYDROGENASE (NAD(P)(+))"/>
    <property type="match status" value="1"/>
</dbReference>
<dbReference type="InterPro" id="IPR001236">
    <property type="entry name" value="Lactate/malate_DH_N"/>
</dbReference>
<dbReference type="PROSITE" id="PS00064">
    <property type="entry name" value="L_LDH"/>
    <property type="match status" value="1"/>
</dbReference>
<evidence type="ECO:0000256" key="7">
    <source>
        <dbReference type="PIRSR" id="PIRSR000102-1"/>
    </source>
</evidence>
<comment type="similarity">
    <text evidence="2">Belongs to the LDH/MDH superfamily. LDH family.</text>
</comment>
<dbReference type="GO" id="GO:0005737">
    <property type="term" value="C:cytoplasm"/>
    <property type="evidence" value="ECO:0007669"/>
    <property type="project" value="InterPro"/>
</dbReference>
<keyword evidence="5 8" id="KW-0520">NAD</keyword>
<dbReference type="InterPro" id="IPR001557">
    <property type="entry name" value="L-lactate/malate_DH"/>
</dbReference>
<evidence type="ECO:0000313" key="13">
    <source>
        <dbReference type="Proteomes" id="UP000549394"/>
    </source>
</evidence>
<organism evidence="12 13">
    <name type="scientific">Dimorphilus gyrociliatus</name>
    <dbReference type="NCBI Taxonomy" id="2664684"/>
    <lineage>
        <taxon>Eukaryota</taxon>
        <taxon>Metazoa</taxon>
        <taxon>Spiralia</taxon>
        <taxon>Lophotrochozoa</taxon>
        <taxon>Annelida</taxon>
        <taxon>Polychaeta</taxon>
        <taxon>Polychaeta incertae sedis</taxon>
        <taxon>Dinophilidae</taxon>
        <taxon>Dimorphilus</taxon>
    </lineage>
</organism>
<dbReference type="InterPro" id="IPR011304">
    <property type="entry name" value="L-lactate_DH"/>
</dbReference>
<dbReference type="InterPro" id="IPR018177">
    <property type="entry name" value="L-lactate_DH_AS"/>
</dbReference>
<evidence type="ECO:0000256" key="6">
    <source>
        <dbReference type="ARBA" id="ARBA00049258"/>
    </source>
</evidence>
<evidence type="ECO:0000256" key="5">
    <source>
        <dbReference type="ARBA" id="ARBA00023027"/>
    </source>
</evidence>
<name>A0A7I8VTQ5_9ANNE</name>
<feature type="domain" description="Lactate/malate dehydrogenase N-terminal" evidence="10">
    <location>
        <begin position="27"/>
        <end position="167"/>
    </location>
</feature>